<dbReference type="SMART" id="SM00317">
    <property type="entry name" value="SET"/>
    <property type="match status" value="1"/>
</dbReference>
<dbReference type="InterPro" id="IPR053209">
    <property type="entry name" value="Gramillin-biosynth_MTr"/>
</dbReference>
<dbReference type="RefSeq" id="XP_056051728.1">
    <property type="nucleotide sequence ID" value="XM_056199816.1"/>
</dbReference>
<dbReference type="AlphaFoldDB" id="A0A9W8Q7X8"/>
<keyword evidence="3" id="KW-1185">Reference proteome</keyword>
<dbReference type="SUPFAM" id="SSF82199">
    <property type="entry name" value="SET domain"/>
    <property type="match status" value="1"/>
</dbReference>
<dbReference type="SUPFAM" id="SSF48452">
    <property type="entry name" value="TPR-like"/>
    <property type="match status" value="1"/>
</dbReference>
<dbReference type="GeneID" id="80897941"/>
<dbReference type="InterPro" id="IPR046341">
    <property type="entry name" value="SET_dom_sf"/>
</dbReference>
<organism evidence="2 3">
    <name type="scientific">Akanthomyces muscarius</name>
    <name type="common">Entomopathogenic fungus</name>
    <name type="synonym">Lecanicillium muscarium</name>
    <dbReference type="NCBI Taxonomy" id="2231603"/>
    <lineage>
        <taxon>Eukaryota</taxon>
        <taxon>Fungi</taxon>
        <taxon>Dikarya</taxon>
        <taxon>Ascomycota</taxon>
        <taxon>Pezizomycotina</taxon>
        <taxon>Sordariomycetes</taxon>
        <taxon>Hypocreomycetidae</taxon>
        <taxon>Hypocreales</taxon>
        <taxon>Cordycipitaceae</taxon>
        <taxon>Akanthomyces</taxon>
    </lineage>
</organism>
<sequence>MSALSSYSHAIDLSSTNEERQPALVNRALVNLRLGRYSAVLTDCSQANDPSTPNSKLLYRTAMAHYGLGDFSKCRDTLLQLIDAFPKEPAGESALARVDARLHEQATGQYAFTSMYQQAKSSGPVDCASFYGPVEVRESPGRGRGLFLTNDVSIGDLILCEKAFAFGRSSYQMNETLSFFGRRIRSVVDTKEKVLLVSQIHQKLLHNPETSRPILELFADSGDFERNMAAPGPGCEPVLDSFLVNSIVDFNAALYLAMVPGRLSEADHSVPLGPFRHGSHEEIPAGNSVWLKASSMNHACYPNCSRVFIGDMVIVRAARDLAAGTELSVAYSPPVMLETASQVKDMTMAAWGFTCTCDLCEARQRAADQAADGQRTIIKDSTEAISHSTPPANSEHRMRLYSDIVAKYPSYAGPNLAPCIEAWPLVWFHELSLRTLNKGHEAVIDGIAGGLRVAGFVVSYSRDKFEIEKWGMLQSRLPEILARLYQAYRRVNLHVCPAIKKYARTAFLVMTGEDETFGQMFPTLAKE</sequence>
<feature type="domain" description="SET" evidence="1">
    <location>
        <begin position="132"/>
        <end position="332"/>
    </location>
</feature>
<evidence type="ECO:0000313" key="2">
    <source>
        <dbReference type="EMBL" id="KAJ4150014.1"/>
    </source>
</evidence>
<evidence type="ECO:0000259" key="1">
    <source>
        <dbReference type="PROSITE" id="PS50280"/>
    </source>
</evidence>
<dbReference type="InterPro" id="IPR001214">
    <property type="entry name" value="SET_dom"/>
</dbReference>
<dbReference type="PANTHER" id="PTHR47643:SF2">
    <property type="entry name" value="TPR DOMAIN PROTEIN (AFU_ORTHOLOGUE AFUA_5G12710)"/>
    <property type="match status" value="1"/>
</dbReference>
<comment type="caution">
    <text evidence="2">The sequence shown here is derived from an EMBL/GenBank/DDBJ whole genome shotgun (WGS) entry which is preliminary data.</text>
</comment>
<dbReference type="Gene3D" id="1.25.40.10">
    <property type="entry name" value="Tetratricopeptide repeat domain"/>
    <property type="match status" value="1"/>
</dbReference>
<proteinExistence type="predicted"/>
<name>A0A9W8Q7X8_AKAMU</name>
<accession>A0A9W8Q7X8</accession>
<dbReference type="KEGG" id="amus:LMH87_010782"/>
<reference evidence="2" key="1">
    <citation type="journal article" date="2023" name="Access Microbiol">
        <title>De-novo genome assembly for Akanthomyces muscarius, a biocontrol agent of insect agricultural pests.</title>
        <authorList>
            <person name="Erdos Z."/>
            <person name="Studholme D.J."/>
            <person name="Raymond B."/>
            <person name="Sharma M."/>
        </authorList>
    </citation>
    <scope>NUCLEOTIDE SEQUENCE</scope>
    <source>
        <strain evidence="2">Ve6</strain>
    </source>
</reference>
<evidence type="ECO:0000313" key="3">
    <source>
        <dbReference type="Proteomes" id="UP001144673"/>
    </source>
</evidence>
<dbReference type="Proteomes" id="UP001144673">
    <property type="component" value="Chromosome 4"/>
</dbReference>
<dbReference type="Pfam" id="PF00856">
    <property type="entry name" value="SET"/>
    <property type="match status" value="1"/>
</dbReference>
<dbReference type="InterPro" id="IPR011990">
    <property type="entry name" value="TPR-like_helical_dom_sf"/>
</dbReference>
<protein>
    <recommendedName>
        <fullName evidence="1">SET domain-containing protein</fullName>
    </recommendedName>
</protein>
<gene>
    <name evidence="2" type="ORF">LMH87_010782</name>
</gene>
<dbReference type="PROSITE" id="PS50280">
    <property type="entry name" value="SET"/>
    <property type="match status" value="1"/>
</dbReference>
<dbReference type="PANTHER" id="PTHR47643">
    <property type="entry name" value="TPR DOMAIN PROTEIN (AFU_ORTHOLOGUE AFUA_5G12710)"/>
    <property type="match status" value="1"/>
</dbReference>
<dbReference type="EMBL" id="JAJHUN010000009">
    <property type="protein sequence ID" value="KAJ4150014.1"/>
    <property type="molecule type" value="Genomic_DNA"/>
</dbReference>
<dbReference type="Gene3D" id="2.170.270.10">
    <property type="entry name" value="SET domain"/>
    <property type="match status" value="1"/>
</dbReference>